<organism evidence="1 2">
    <name type="scientific">Phlebia brevispora</name>
    <dbReference type="NCBI Taxonomy" id="194682"/>
    <lineage>
        <taxon>Eukaryota</taxon>
        <taxon>Fungi</taxon>
        <taxon>Dikarya</taxon>
        <taxon>Basidiomycota</taxon>
        <taxon>Agaricomycotina</taxon>
        <taxon>Agaricomycetes</taxon>
        <taxon>Polyporales</taxon>
        <taxon>Meruliaceae</taxon>
        <taxon>Phlebia</taxon>
    </lineage>
</organism>
<dbReference type="Proteomes" id="UP001148662">
    <property type="component" value="Unassembled WGS sequence"/>
</dbReference>
<protein>
    <submittedName>
        <fullName evidence="1">Uncharacterized protein</fullName>
    </submittedName>
</protein>
<gene>
    <name evidence="1" type="ORF">NM688_g5064</name>
</gene>
<reference evidence="1" key="1">
    <citation type="submission" date="2022-07" db="EMBL/GenBank/DDBJ databases">
        <title>Genome Sequence of Phlebia brevispora.</title>
        <authorList>
            <person name="Buettner E."/>
        </authorList>
    </citation>
    <scope>NUCLEOTIDE SEQUENCE</scope>
    <source>
        <strain evidence="1">MPL23</strain>
    </source>
</reference>
<sequence>MEALTEATSYLWRASAMQNDRMTVAAASTDLVQAVLLKPEGDGPARARVGESDKLTMCYMAPSPAAQHVSPKPAGRCGRALARFHHGKLDQQKPPPSPMCLEALRRSTASATGVLGLSYRVHSPSAARRRPIIAVREVMCRVYNQDGVGRPGESGPRTDPMSASASNAAIINAYNAELTFNYCVYAALTLVCHEFIITFEYEYEFLWRRKWTAATWLFIVNRYLLLASIIPQATPVSMKVVFSALRVFALLDHGYLTAGCVFVLGVAPMGIQLYSASQLKYSPFGSFLDPTCSLNLATSLSSIAADIVAIVITWVKTYRHVRQAGAVGMNAGFGATLLQYGTLYFVVIFVVFLLDFLLFIIPRAQSAANQMSTFATVIPNIILSRFLIGLRKVDPVASIEASRFSVFSSPNFRIPTLPDIIGNLGEPLEGDNQAFTFEEHEEDVDSFKESSHTVLASRGIDIEGASAAPYISSDDVHEVRRTIR</sequence>
<proteinExistence type="predicted"/>
<evidence type="ECO:0000313" key="2">
    <source>
        <dbReference type="Proteomes" id="UP001148662"/>
    </source>
</evidence>
<evidence type="ECO:0000313" key="1">
    <source>
        <dbReference type="EMBL" id="KAJ3550510.1"/>
    </source>
</evidence>
<accession>A0ACC1T1B0</accession>
<keyword evidence="2" id="KW-1185">Reference proteome</keyword>
<name>A0ACC1T1B0_9APHY</name>
<dbReference type="EMBL" id="JANHOG010000900">
    <property type="protein sequence ID" value="KAJ3550510.1"/>
    <property type="molecule type" value="Genomic_DNA"/>
</dbReference>
<comment type="caution">
    <text evidence="1">The sequence shown here is derived from an EMBL/GenBank/DDBJ whole genome shotgun (WGS) entry which is preliminary data.</text>
</comment>